<dbReference type="PANTHER" id="PTHR44846">
    <property type="entry name" value="MANNOSYL-D-GLYCERATE TRANSPORT/METABOLISM SYSTEM REPRESSOR MNGR-RELATED"/>
    <property type="match status" value="1"/>
</dbReference>
<reference evidence="5 6" key="1">
    <citation type="submission" date="2024-06" db="EMBL/GenBank/DDBJ databases">
        <title>The Natural Products Discovery Center: Release of the First 8490 Sequenced Strains for Exploring Actinobacteria Biosynthetic Diversity.</title>
        <authorList>
            <person name="Kalkreuter E."/>
            <person name="Kautsar S.A."/>
            <person name="Yang D."/>
            <person name="Bader C.D."/>
            <person name="Teijaro C.N."/>
            <person name="Fluegel L."/>
            <person name="Davis C.M."/>
            <person name="Simpson J.R."/>
            <person name="Lauterbach L."/>
            <person name="Steele A.D."/>
            <person name="Gui C."/>
            <person name="Meng S."/>
            <person name="Li G."/>
            <person name="Viehrig K."/>
            <person name="Ye F."/>
            <person name="Su P."/>
            <person name="Kiefer A.F."/>
            <person name="Nichols A."/>
            <person name="Cepeda A.J."/>
            <person name="Yan W."/>
            <person name="Fan B."/>
            <person name="Jiang Y."/>
            <person name="Adhikari A."/>
            <person name="Zheng C.-J."/>
            <person name="Schuster L."/>
            <person name="Cowan T.M."/>
            <person name="Smanski M.J."/>
            <person name="Chevrette M.G."/>
            <person name="De Carvalho L.P.S."/>
            <person name="Shen B."/>
        </authorList>
    </citation>
    <scope>NUCLEOTIDE SEQUENCE [LARGE SCALE GENOMIC DNA]</scope>
    <source>
        <strain evidence="5 6">NPDC049574</strain>
    </source>
</reference>
<keyword evidence="3" id="KW-0804">Transcription</keyword>
<keyword evidence="2" id="KW-0238">DNA-binding</keyword>
<dbReference type="CDD" id="cd07377">
    <property type="entry name" value="WHTH_GntR"/>
    <property type="match status" value="1"/>
</dbReference>
<comment type="caution">
    <text evidence="5">The sequence shown here is derived from an EMBL/GenBank/DDBJ whole genome shotgun (WGS) entry which is preliminary data.</text>
</comment>
<organism evidence="5 6">
    <name type="scientific">Nonomuraea bangladeshensis</name>
    <dbReference type="NCBI Taxonomy" id="404385"/>
    <lineage>
        <taxon>Bacteria</taxon>
        <taxon>Bacillati</taxon>
        <taxon>Actinomycetota</taxon>
        <taxon>Actinomycetes</taxon>
        <taxon>Streptosporangiales</taxon>
        <taxon>Streptosporangiaceae</taxon>
        <taxon>Nonomuraea</taxon>
    </lineage>
</organism>
<keyword evidence="1" id="KW-0805">Transcription regulation</keyword>
<dbReference type="SMART" id="SM00345">
    <property type="entry name" value="HTH_GNTR"/>
    <property type="match status" value="1"/>
</dbReference>
<evidence type="ECO:0000313" key="5">
    <source>
        <dbReference type="EMBL" id="MEV4286439.1"/>
    </source>
</evidence>
<dbReference type="InterPro" id="IPR050679">
    <property type="entry name" value="Bact_HTH_transcr_reg"/>
</dbReference>
<dbReference type="InterPro" id="IPR000524">
    <property type="entry name" value="Tscrpt_reg_HTH_GntR"/>
</dbReference>
<dbReference type="SUPFAM" id="SSF46785">
    <property type="entry name" value="Winged helix' DNA-binding domain"/>
    <property type="match status" value="1"/>
</dbReference>
<evidence type="ECO:0000259" key="4">
    <source>
        <dbReference type="PROSITE" id="PS50949"/>
    </source>
</evidence>
<dbReference type="RefSeq" id="WP_364448623.1">
    <property type="nucleotide sequence ID" value="NZ_JBFARM010000004.1"/>
</dbReference>
<evidence type="ECO:0000256" key="2">
    <source>
        <dbReference type="ARBA" id="ARBA00023125"/>
    </source>
</evidence>
<gene>
    <name evidence="5" type="ORF">AB0K40_13135</name>
</gene>
<protein>
    <submittedName>
        <fullName evidence="5">GntR family transcriptional regulator</fullName>
    </submittedName>
</protein>
<name>A0ABV3H2C2_9ACTN</name>
<dbReference type="InterPro" id="IPR036390">
    <property type="entry name" value="WH_DNA-bd_sf"/>
</dbReference>
<evidence type="ECO:0000256" key="3">
    <source>
        <dbReference type="ARBA" id="ARBA00023163"/>
    </source>
</evidence>
<dbReference type="Gene3D" id="1.10.10.10">
    <property type="entry name" value="Winged helix-like DNA-binding domain superfamily/Winged helix DNA-binding domain"/>
    <property type="match status" value="1"/>
</dbReference>
<keyword evidence="6" id="KW-1185">Reference proteome</keyword>
<feature type="domain" description="HTH gntR-type" evidence="4">
    <location>
        <begin position="8"/>
        <end position="76"/>
    </location>
</feature>
<dbReference type="EMBL" id="JBFARM010000004">
    <property type="protein sequence ID" value="MEV4286439.1"/>
    <property type="molecule type" value="Genomic_DNA"/>
</dbReference>
<accession>A0ABV3H2C2</accession>
<evidence type="ECO:0000313" key="6">
    <source>
        <dbReference type="Proteomes" id="UP001552427"/>
    </source>
</evidence>
<dbReference type="Pfam" id="PF00392">
    <property type="entry name" value="GntR"/>
    <property type="match status" value="1"/>
</dbReference>
<sequence>MIELDRSRPLWPQVAAIIRERIEKGEYAAGERIPPVLALVDEFGVTQVTVRKAIKALRDDHWIRTEIGMGSYVLTAEEREAFSE</sequence>
<dbReference type="PANTHER" id="PTHR44846:SF1">
    <property type="entry name" value="MANNOSYL-D-GLYCERATE TRANSPORT_METABOLISM SYSTEM REPRESSOR MNGR-RELATED"/>
    <property type="match status" value="1"/>
</dbReference>
<proteinExistence type="predicted"/>
<dbReference type="InterPro" id="IPR036388">
    <property type="entry name" value="WH-like_DNA-bd_sf"/>
</dbReference>
<dbReference type="PROSITE" id="PS50949">
    <property type="entry name" value="HTH_GNTR"/>
    <property type="match status" value="1"/>
</dbReference>
<evidence type="ECO:0000256" key="1">
    <source>
        <dbReference type="ARBA" id="ARBA00023015"/>
    </source>
</evidence>
<dbReference type="Proteomes" id="UP001552427">
    <property type="component" value="Unassembled WGS sequence"/>
</dbReference>